<evidence type="ECO:0000256" key="4">
    <source>
        <dbReference type="SAM" id="MobiDB-lite"/>
    </source>
</evidence>
<organism evidence="6 7">
    <name type="scientific">Streptomyces zingiberis</name>
    <dbReference type="NCBI Taxonomy" id="2053010"/>
    <lineage>
        <taxon>Bacteria</taxon>
        <taxon>Bacillati</taxon>
        <taxon>Actinomycetota</taxon>
        <taxon>Actinomycetes</taxon>
        <taxon>Kitasatosporales</taxon>
        <taxon>Streptomycetaceae</taxon>
        <taxon>Streptomyces</taxon>
    </lineage>
</organism>
<dbReference type="PROSITE" id="PS50949">
    <property type="entry name" value="HTH_GNTR"/>
    <property type="match status" value="1"/>
</dbReference>
<dbReference type="PANTHER" id="PTHR43537:SF45">
    <property type="entry name" value="GNTR FAMILY REGULATORY PROTEIN"/>
    <property type="match status" value="1"/>
</dbReference>
<reference evidence="6 7" key="1">
    <citation type="submission" date="2020-03" db="EMBL/GenBank/DDBJ databases">
        <title>WGS of actinomycetes isolated from Thailand.</title>
        <authorList>
            <person name="Thawai C."/>
        </authorList>
    </citation>
    <scope>NUCLEOTIDE SEQUENCE [LARGE SCALE GENOMIC DNA]</scope>
    <source>
        <strain evidence="6 7">PLAI 1-29</strain>
    </source>
</reference>
<dbReference type="Gene3D" id="1.20.120.530">
    <property type="entry name" value="GntR ligand-binding domain-like"/>
    <property type="match status" value="1"/>
</dbReference>
<dbReference type="InterPro" id="IPR036388">
    <property type="entry name" value="WH-like_DNA-bd_sf"/>
</dbReference>
<keyword evidence="1" id="KW-0805">Transcription regulation</keyword>
<proteinExistence type="predicted"/>
<name>A0ABX1C1A1_9ACTN</name>
<dbReference type="PRINTS" id="PR00035">
    <property type="entry name" value="HTHGNTR"/>
</dbReference>
<dbReference type="Proteomes" id="UP000695264">
    <property type="component" value="Unassembled WGS sequence"/>
</dbReference>
<keyword evidence="2" id="KW-0238">DNA-binding</keyword>
<evidence type="ECO:0000259" key="5">
    <source>
        <dbReference type="PROSITE" id="PS50949"/>
    </source>
</evidence>
<dbReference type="PANTHER" id="PTHR43537">
    <property type="entry name" value="TRANSCRIPTIONAL REGULATOR, GNTR FAMILY"/>
    <property type="match status" value="1"/>
</dbReference>
<dbReference type="SUPFAM" id="SSF46785">
    <property type="entry name" value="Winged helix' DNA-binding domain"/>
    <property type="match status" value="1"/>
</dbReference>
<evidence type="ECO:0000256" key="1">
    <source>
        <dbReference type="ARBA" id="ARBA00023015"/>
    </source>
</evidence>
<dbReference type="SUPFAM" id="SSF48008">
    <property type="entry name" value="GntR ligand-binding domain-like"/>
    <property type="match status" value="1"/>
</dbReference>
<dbReference type="SMART" id="SM00895">
    <property type="entry name" value="FCD"/>
    <property type="match status" value="1"/>
</dbReference>
<protein>
    <submittedName>
        <fullName evidence="6">GntR family transcriptional regulator</fullName>
    </submittedName>
</protein>
<evidence type="ECO:0000313" key="7">
    <source>
        <dbReference type="Proteomes" id="UP000695264"/>
    </source>
</evidence>
<dbReference type="RefSeq" id="WP_168102343.1">
    <property type="nucleotide sequence ID" value="NZ_JAATEN010000009.1"/>
</dbReference>
<dbReference type="InterPro" id="IPR000524">
    <property type="entry name" value="Tscrpt_reg_HTH_GntR"/>
</dbReference>
<feature type="domain" description="HTH gntR-type" evidence="5">
    <location>
        <begin position="25"/>
        <end position="92"/>
    </location>
</feature>
<dbReference type="Pfam" id="PF00392">
    <property type="entry name" value="GntR"/>
    <property type="match status" value="1"/>
</dbReference>
<dbReference type="InterPro" id="IPR008920">
    <property type="entry name" value="TF_FadR/GntR_C"/>
</dbReference>
<gene>
    <name evidence="6" type="ORF">HCK00_14630</name>
</gene>
<keyword evidence="3" id="KW-0804">Transcription</keyword>
<accession>A0ABX1C1A1</accession>
<feature type="region of interest" description="Disordered" evidence="4">
    <location>
        <begin position="1"/>
        <end position="20"/>
    </location>
</feature>
<dbReference type="EMBL" id="JAATEN010000009">
    <property type="protein sequence ID" value="NJQ01732.1"/>
    <property type="molecule type" value="Genomic_DNA"/>
</dbReference>
<sequence length="240" mass="25706">MSLPGVTKEASSVTGPAFSSLTRSTTLREQALEALRAAITGGRYRPGDHLGEVEIAERLSVSRGTVREALRHLQQEGLVTPGARGMLRVSQLSPAEVRELFQVREVLEGLAVRQIIESSRRAEAVRALRQAVERLREAVASGADLEAKVEADLGFHLLLCELSGNTVLLRTWRQLEGPIRVVIMSASTERREVAMAASAHLPVVEAIERGDTAGAQAVLHVHMAAAVDQLGAVDGDQAGS</sequence>
<dbReference type="Pfam" id="PF07729">
    <property type="entry name" value="FCD"/>
    <property type="match status" value="1"/>
</dbReference>
<evidence type="ECO:0000256" key="2">
    <source>
        <dbReference type="ARBA" id="ARBA00023125"/>
    </source>
</evidence>
<dbReference type="InterPro" id="IPR011711">
    <property type="entry name" value="GntR_C"/>
</dbReference>
<dbReference type="SMART" id="SM00345">
    <property type="entry name" value="HTH_GNTR"/>
    <property type="match status" value="1"/>
</dbReference>
<dbReference type="Gene3D" id="1.10.10.10">
    <property type="entry name" value="Winged helix-like DNA-binding domain superfamily/Winged helix DNA-binding domain"/>
    <property type="match status" value="1"/>
</dbReference>
<comment type="caution">
    <text evidence="6">The sequence shown here is derived from an EMBL/GenBank/DDBJ whole genome shotgun (WGS) entry which is preliminary data.</text>
</comment>
<dbReference type="InterPro" id="IPR036390">
    <property type="entry name" value="WH_DNA-bd_sf"/>
</dbReference>
<evidence type="ECO:0000256" key="3">
    <source>
        <dbReference type="ARBA" id="ARBA00023163"/>
    </source>
</evidence>
<dbReference type="CDD" id="cd07377">
    <property type="entry name" value="WHTH_GntR"/>
    <property type="match status" value="1"/>
</dbReference>
<evidence type="ECO:0000313" key="6">
    <source>
        <dbReference type="EMBL" id="NJQ01732.1"/>
    </source>
</evidence>
<keyword evidence="7" id="KW-1185">Reference proteome</keyword>
<feature type="compositionally biased region" description="Polar residues" evidence="4">
    <location>
        <begin position="9"/>
        <end position="20"/>
    </location>
</feature>